<evidence type="ECO:0000259" key="8">
    <source>
        <dbReference type="Pfam" id="PF01416"/>
    </source>
</evidence>
<dbReference type="RefSeq" id="WP_307904241.1">
    <property type="nucleotide sequence ID" value="NZ_AP027059.1"/>
</dbReference>
<keyword evidence="10" id="KW-1185">Reference proteome</keyword>
<evidence type="ECO:0000256" key="5">
    <source>
        <dbReference type="PIRSR" id="PIRSR001430-1"/>
    </source>
</evidence>
<dbReference type="InterPro" id="IPR020103">
    <property type="entry name" value="PsdUridine_synth_cat_dom_sf"/>
</dbReference>
<comment type="subunit">
    <text evidence="4">Homodimer.</text>
</comment>
<dbReference type="PANTHER" id="PTHR11142:SF0">
    <property type="entry name" value="TRNA PSEUDOURIDINE SYNTHASE-LIKE 1"/>
    <property type="match status" value="1"/>
</dbReference>
<protein>
    <recommendedName>
        <fullName evidence="4">tRNA pseudouridine synthase A</fullName>
        <ecNumber evidence="4">5.4.99.12</ecNumber>
    </recommendedName>
    <alternativeName>
        <fullName evidence="4">tRNA pseudouridine(38-40) synthase</fullName>
    </alternativeName>
    <alternativeName>
        <fullName evidence="4">tRNA pseudouridylate synthase I</fullName>
    </alternativeName>
    <alternativeName>
        <fullName evidence="4">tRNA-uridine isomerase I</fullName>
    </alternativeName>
</protein>
<evidence type="ECO:0000256" key="4">
    <source>
        <dbReference type="HAMAP-Rule" id="MF_00171"/>
    </source>
</evidence>
<dbReference type="HAMAP" id="MF_00171">
    <property type="entry name" value="TruA"/>
    <property type="match status" value="1"/>
</dbReference>
<dbReference type="EMBL" id="AP027059">
    <property type="protein sequence ID" value="BDU51354.1"/>
    <property type="molecule type" value="Genomic_DNA"/>
</dbReference>
<evidence type="ECO:0000256" key="2">
    <source>
        <dbReference type="ARBA" id="ARBA00022694"/>
    </source>
</evidence>
<dbReference type="InterPro" id="IPR001406">
    <property type="entry name" value="PsdUridine_synth_TruA"/>
</dbReference>
<feature type="active site" description="Nucleophile" evidence="4 5">
    <location>
        <position position="52"/>
    </location>
</feature>
<proteinExistence type="inferred from homology"/>
<dbReference type="Pfam" id="PF01416">
    <property type="entry name" value="PseudoU_synth_1"/>
    <property type="match status" value="2"/>
</dbReference>
<dbReference type="InterPro" id="IPR020094">
    <property type="entry name" value="TruA/RsuA/RluB/E/F_N"/>
</dbReference>
<gene>
    <name evidence="4 9" type="primary">truA</name>
    <name evidence="9" type="ORF">HLVA_19230</name>
</gene>
<comment type="function">
    <text evidence="4">Formation of pseudouridine at positions 38, 39 and 40 in the anticodon stem and loop of transfer RNAs.</text>
</comment>
<feature type="domain" description="Pseudouridine synthase I TruA alpha/beta" evidence="8">
    <location>
        <begin position="148"/>
        <end position="245"/>
    </location>
</feature>
<dbReference type="FunFam" id="3.30.70.580:FF:000001">
    <property type="entry name" value="tRNA pseudouridine synthase A"/>
    <property type="match status" value="1"/>
</dbReference>
<feature type="binding site" evidence="4 6">
    <location>
        <position position="110"/>
    </location>
    <ligand>
        <name>substrate</name>
    </ligand>
</feature>
<keyword evidence="3 4" id="KW-0413">Isomerase</keyword>
<dbReference type="NCBIfam" id="TIGR00071">
    <property type="entry name" value="hisT_truA"/>
    <property type="match status" value="1"/>
</dbReference>
<dbReference type="PANTHER" id="PTHR11142">
    <property type="entry name" value="PSEUDOURIDYLATE SYNTHASE"/>
    <property type="match status" value="1"/>
</dbReference>
<dbReference type="InterPro" id="IPR020095">
    <property type="entry name" value="PsdUridine_synth_TruA_C"/>
</dbReference>
<comment type="catalytic activity">
    <reaction evidence="4 7">
        <text>uridine(38/39/40) in tRNA = pseudouridine(38/39/40) in tRNA</text>
        <dbReference type="Rhea" id="RHEA:22376"/>
        <dbReference type="Rhea" id="RHEA-COMP:10085"/>
        <dbReference type="Rhea" id="RHEA-COMP:10087"/>
        <dbReference type="ChEBI" id="CHEBI:65314"/>
        <dbReference type="ChEBI" id="CHEBI:65315"/>
        <dbReference type="EC" id="5.4.99.12"/>
    </reaction>
</comment>
<comment type="similarity">
    <text evidence="1 4 7">Belongs to the tRNA pseudouridine synthase TruA family.</text>
</comment>
<evidence type="ECO:0000313" key="10">
    <source>
        <dbReference type="Proteomes" id="UP001321582"/>
    </source>
</evidence>
<dbReference type="GO" id="GO:0003723">
    <property type="term" value="F:RNA binding"/>
    <property type="evidence" value="ECO:0007669"/>
    <property type="project" value="InterPro"/>
</dbReference>
<dbReference type="CDD" id="cd02570">
    <property type="entry name" value="PseudoU_synth_EcTruA"/>
    <property type="match status" value="1"/>
</dbReference>
<evidence type="ECO:0000256" key="3">
    <source>
        <dbReference type="ARBA" id="ARBA00023235"/>
    </source>
</evidence>
<reference evidence="9 10" key="1">
    <citation type="submission" date="2022-11" db="EMBL/GenBank/DDBJ databases">
        <title>Haliovirga abyssi gen. nov., sp. nov., a mesophilic fermentative bacterium isolated from the Iheya North hydrothermal field and the proposal of Haliovirgaceae fam. nov.</title>
        <authorList>
            <person name="Miyazaki U."/>
            <person name="Tame A."/>
            <person name="Miyazaki J."/>
            <person name="Takai K."/>
            <person name="Sawayama S."/>
            <person name="Kitajima M."/>
            <person name="Okamoto A."/>
            <person name="Nakagawa S."/>
        </authorList>
    </citation>
    <scope>NUCLEOTIDE SEQUENCE [LARGE SCALE GENOMIC DNA]</scope>
    <source>
        <strain evidence="9 10">IC12</strain>
    </source>
</reference>
<dbReference type="Proteomes" id="UP001321582">
    <property type="component" value="Chromosome"/>
</dbReference>
<dbReference type="PIRSF" id="PIRSF001430">
    <property type="entry name" value="tRNA_psdUrid_synth"/>
    <property type="match status" value="1"/>
</dbReference>
<feature type="domain" description="Pseudouridine synthase I TruA alpha/beta" evidence="8">
    <location>
        <begin position="9"/>
        <end position="103"/>
    </location>
</feature>
<dbReference type="KEGG" id="haby:HLVA_19230"/>
<comment type="caution">
    <text evidence="4">Lacks conserved residue(s) required for the propagation of feature annotation.</text>
</comment>
<dbReference type="EC" id="5.4.99.12" evidence="4"/>
<sequence>MKNIMVELEYDGSVYFGSQRQPDAVTVQGEIEKALYKILGEKVNMVFSGRTDRGVHAIKQVANFFTETKIPIERLAKIINGKLSGNILIKQAKLMPADFHSRFSAKKRSYIYKIKKRSEFTVFEHNHITFIGDKDIDIEKLQNILNPLVGRYNFNRFRKSDCGANSPIREIFEIKVNKNGNVVEVYIEANSFLKSMVRIIMGVALNIYFEKLDKDYIVESLENPNGEKKKYIAPPNGLYLYDVRY</sequence>
<accession>A0AAU9DVD3</accession>
<dbReference type="GO" id="GO:0031119">
    <property type="term" value="P:tRNA pseudouridine synthesis"/>
    <property type="evidence" value="ECO:0007669"/>
    <property type="project" value="UniProtKB-UniRule"/>
</dbReference>
<dbReference type="Gene3D" id="3.30.70.660">
    <property type="entry name" value="Pseudouridine synthase I, catalytic domain, C-terminal subdomain"/>
    <property type="match status" value="1"/>
</dbReference>
<organism evidence="9 10">
    <name type="scientific">Haliovirga abyssi</name>
    <dbReference type="NCBI Taxonomy" id="2996794"/>
    <lineage>
        <taxon>Bacteria</taxon>
        <taxon>Fusobacteriati</taxon>
        <taxon>Fusobacteriota</taxon>
        <taxon>Fusobacteriia</taxon>
        <taxon>Fusobacteriales</taxon>
        <taxon>Haliovirgaceae</taxon>
        <taxon>Haliovirga</taxon>
    </lineage>
</organism>
<dbReference type="GO" id="GO:0160147">
    <property type="term" value="F:tRNA pseudouridine(38-40) synthase activity"/>
    <property type="evidence" value="ECO:0007669"/>
    <property type="project" value="UniProtKB-EC"/>
</dbReference>
<evidence type="ECO:0000256" key="7">
    <source>
        <dbReference type="RuleBase" id="RU003792"/>
    </source>
</evidence>
<dbReference type="AlphaFoldDB" id="A0AAU9DVD3"/>
<name>A0AAU9DVD3_9FUSO</name>
<evidence type="ECO:0000256" key="1">
    <source>
        <dbReference type="ARBA" id="ARBA00009375"/>
    </source>
</evidence>
<dbReference type="InterPro" id="IPR020097">
    <property type="entry name" value="PsdUridine_synth_TruA_a/b_dom"/>
</dbReference>
<keyword evidence="2 4" id="KW-0819">tRNA processing</keyword>
<evidence type="ECO:0000313" key="9">
    <source>
        <dbReference type="EMBL" id="BDU51354.1"/>
    </source>
</evidence>
<dbReference type="Gene3D" id="3.30.70.580">
    <property type="entry name" value="Pseudouridine synthase I, catalytic domain, N-terminal subdomain"/>
    <property type="match status" value="1"/>
</dbReference>
<dbReference type="SUPFAM" id="SSF55120">
    <property type="entry name" value="Pseudouridine synthase"/>
    <property type="match status" value="1"/>
</dbReference>
<evidence type="ECO:0000256" key="6">
    <source>
        <dbReference type="PIRSR" id="PIRSR001430-2"/>
    </source>
</evidence>